<name>A0A4S4K0S4_ALKAL</name>
<gene>
    <name evidence="1" type="ORF">AJ85_06535</name>
</gene>
<dbReference type="AlphaFoldDB" id="A0A4S4K0S4"/>
<organism evidence="1 2">
    <name type="scientific">Alkalihalobacillus alcalophilus ATCC 27647 = CGMCC 1.3604</name>
    <dbReference type="NCBI Taxonomy" id="1218173"/>
    <lineage>
        <taxon>Bacteria</taxon>
        <taxon>Bacillati</taxon>
        <taxon>Bacillota</taxon>
        <taxon>Bacilli</taxon>
        <taxon>Bacillales</taxon>
        <taxon>Bacillaceae</taxon>
        <taxon>Alkalihalobacillus</taxon>
    </lineage>
</organism>
<dbReference type="EMBL" id="JALP01000085">
    <property type="protein sequence ID" value="THG91184.1"/>
    <property type="molecule type" value="Genomic_DNA"/>
</dbReference>
<comment type="caution">
    <text evidence="1">The sequence shown here is derived from an EMBL/GenBank/DDBJ whole genome shotgun (WGS) entry which is preliminary data.</text>
</comment>
<dbReference type="Proteomes" id="UP000297014">
    <property type="component" value="Unassembled WGS sequence"/>
</dbReference>
<protein>
    <submittedName>
        <fullName evidence="1">Uncharacterized protein</fullName>
    </submittedName>
</protein>
<evidence type="ECO:0000313" key="2">
    <source>
        <dbReference type="Proteomes" id="UP000297014"/>
    </source>
</evidence>
<reference evidence="1 2" key="1">
    <citation type="submission" date="2014-01" db="EMBL/GenBank/DDBJ databases">
        <title>Draft genome sequencing of Bacillus alcalophilus CGMCC 1.3604.</title>
        <authorList>
            <person name="Yang J."/>
            <person name="Diao L."/>
            <person name="Yang S."/>
        </authorList>
    </citation>
    <scope>NUCLEOTIDE SEQUENCE [LARGE SCALE GENOMIC DNA]</scope>
    <source>
        <strain evidence="1 2">CGMCC 1.3604</strain>
    </source>
</reference>
<proteinExistence type="predicted"/>
<accession>A0A4S4K0S4</accession>
<sequence>MIMQWPKLRLKSLKQCSSKDVILIALKRWKMNYIAISAGLITNEFMEH</sequence>
<evidence type="ECO:0000313" key="1">
    <source>
        <dbReference type="EMBL" id="THG91184.1"/>
    </source>
</evidence>